<evidence type="ECO:0000256" key="5">
    <source>
        <dbReference type="ARBA" id="ARBA00022741"/>
    </source>
</evidence>
<dbReference type="Pfam" id="PF00005">
    <property type="entry name" value="ABC_tran"/>
    <property type="match status" value="1"/>
</dbReference>
<evidence type="ECO:0000256" key="8">
    <source>
        <dbReference type="ARBA" id="ARBA00023136"/>
    </source>
</evidence>
<protein>
    <recommendedName>
        <fullName evidence="15">ABC transporter type 1, transmembrane domain-containing protein</fullName>
    </recommendedName>
</protein>
<keyword evidence="6" id="KW-0067">ATP-binding</keyword>
<dbReference type="InterPro" id="IPR044726">
    <property type="entry name" value="ABCC_6TM_D2"/>
</dbReference>
<dbReference type="SUPFAM" id="SSF90123">
    <property type="entry name" value="ABC transporter transmembrane region"/>
    <property type="match status" value="1"/>
</dbReference>
<keyword evidence="2" id="KW-0813">Transport</keyword>
<dbReference type="InterPro" id="IPR003439">
    <property type="entry name" value="ABC_transporter-like_ATP-bd"/>
</dbReference>
<feature type="signal peptide" evidence="10">
    <location>
        <begin position="1"/>
        <end position="28"/>
    </location>
</feature>
<evidence type="ECO:0000256" key="9">
    <source>
        <dbReference type="SAM" id="MobiDB-lite"/>
    </source>
</evidence>
<keyword evidence="3" id="KW-0812">Transmembrane</keyword>
<dbReference type="OrthoDB" id="6500128at2759"/>
<dbReference type="SUPFAM" id="SSF52540">
    <property type="entry name" value="P-loop containing nucleoside triphosphate hydrolases"/>
    <property type="match status" value="2"/>
</dbReference>
<keyword evidence="14" id="KW-1185">Reference proteome</keyword>
<dbReference type="PROSITE" id="PS50893">
    <property type="entry name" value="ABC_TRANSPORTER_2"/>
    <property type="match status" value="1"/>
</dbReference>
<comment type="subcellular location">
    <subcellularLocation>
        <location evidence="1">Endomembrane system</location>
        <topology evidence="1">Multi-pass membrane protein</topology>
    </subcellularLocation>
</comment>
<dbReference type="GO" id="GO:0005524">
    <property type="term" value="F:ATP binding"/>
    <property type="evidence" value="ECO:0007669"/>
    <property type="project" value="UniProtKB-KW"/>
</dbReference>
<evidence type="ECO:0000256" key="7">
    <source>
        <dbReference type="ARBA" id="ARBA00022989"/>
    </source>
</evidence>
<feature type="domain" description="ABC transporter" evidence="11">
    <location>
        <begin position="94"/>
        <end position="339"/>
    </location>
</feature>
<dbReference type="Proteomes" id="UP000305067">
    <property type="component" value="Unassembled WGS sequence"/>
</dbReference>
<dbReference type="PROSITE" id="PS50929">
    <property type="entry name" value="ABC_TM1F"/>
    <property type="match status" value="1"/>
</dbReference>
<dbReference type="STRING" id="1884261.A0A5C3R123"/>
<dbReference type="CDD" id="cd18580">
    <property type="entry name" value="ABC_6TM_ABCC_D2"/>
    <property type="match status" value="1"/>
</dbReference>
<feature type="domain" description="ABC transmembrane type-1" evidence="12">
    <location>
        <begin position="461"/>
        <end position="602"/>
    </location>
</feature>
<dbReference type="PANTHER" id="PTHR24223:SF443">
    <property type="entry name" value="MULTIDRUG-RESISTANCE LIKE PROTEIN 1, ISOFORM I"/>
    <property type="match status" value="1"/>
</dbReference>
<name>A0A5C3R123_9AGAR</name>
<reference evidence="13 14" key="1">
    <citation type="journal article" date="2019" name="Nat. Ecol. Evol.">
        <title>Megaphylogeny resolves global patterns of mushroom evolution.</title>
        <authorList>
            <person name="Varga T."/>
            <person name="Krizsan K."/>
            <person name="Foldi C."/>
            <person name="Dima B."/>
            <person name="Sanchez-Garcia M."/>
            <person name="Sanchez-Ramirez S."/>
            <person name="Szollosi G.J."/>
            <person name="Szarkandi J.G."/>
            <person name="Papp V."/>
            <person name="Albert L."/>
            <person name="Andreopoulos W."/>
            <person name="Angelini C."/>
            <person name="Antonin V."/>
            <person name="Barry K.W."/>
            <person name="Bougher N.L."/>
            <person name="Buchanan P."/>
            <person name="Buyck B."/>
            <person name="Bense V."/>
            <person name="Catcheside P."/>
            <person name="Chovatia M."/>
            <person name="Cooper J."/>
            <person name="Damon W."/>
            <person name="Desjardin D."/>
            <person name="Finy P."/>
            <person name="Geml J."/>
            <person name="Haridas S."/>
            <person name="Hughes K."/>
            <person name="Justo A."/>
            <person name="Karasinski D."/>
            <person name="Kautmanova I."/>
            <person name="Kiss B."/>
            <person name="Kocsube S."/>
            <person name="Kotiranta H."/>
            <person name="LaButti K.M."/>
            <person name="Lechner B.E."/>
            <person name="Liimatainen K."/>
            <person name="Lipzen A."/>
            <person name="Lukacs Z."/>
            <person name="Mihaltcheva S."/>
            <person name="Morgado L.N."/>
            <person name="Niskanen T."/>
            <person name="Noordeloos M.E."/>
            <person name="Ohm R.A."/>
            <person name="Ortiz-Santana B."/>
            <person name="Ovrebo C."/>
            <person name="Racz N."/>
            <person name="Riley R."/>
            <person name="Savchenko A."/>
            <person name="Shiryaev A."/>
            <person name="Soop K."/>
            <person name="Spirin V."/>
            <person name="Szebenyi C."/>
            <person name="Tomsovsky M."/>
            <person name="Tulloss R.E."/>
            <person name="Uehling J."/>
            <person name="Grigoriev I.V."/>
            <person name="Vagvolgyi C."/>
            <person name="Papp T."/>
            <person name="Martin F.M."/>
            <person name="Miettinen O."/>
            <person name="Hibbett D.S."/>
            <person name="Nagy L.G."/>
        </authorList>
    </citation>
    <scope>NUCLEOTIDE SEQUENCE [LARGE SCALE GENOMIC DNA]</scope>
    <source>
        <strain evidence="13 14">CBS 309.79</strain>
    </source>
</reference>
<keyword evidence="4" id="KW-0677">Repeat</keyword>
<evidence type="ECO:0000259" key="12">
    <source>
        <dbReference type="PROSITE" id="PS50929"/>
    </source>
</evidence>
<keyword evidence="5" id="KW-0547">Nucleotide-binding</keyword>
<gene>
    <name evidence="13" type="ORF">BDV98DRAFT_579141</name>
</gene>
<dbReference type="Gene3D" id="3.40.50.300">
    <property type="entry name" value="P-loop containing nucleotide triphosphate hydrolases"/>
    <property type="match status" value="2"/>
</dbReference>
<dbReference type="Gene3D" id="1.20.1560.10">
    <property type="entry name" value="ABC transporter type 1, transmembrane domain"/>
    <property type="match status" value="1"/>
</dbReference>
<organism evidence="13 14">
    <name type="scientific">Pterulicium gracile</name>
    <dbReference type="NCBI Taxonomy" id="1884261"/>
    <lineage>
        <taxon>Eukaryota</taxon>
        <taxon>Fungi</taxon>
        <taxon>Dikarya</taxon>
        <taxon>Basidiomycota</taxon>
        <taxon>Agaricomycotina</taxon>
        <taxon>Agaricomycetes</taxon>
        <taxon>Agaricomycetidae</taxon>
        <taxon>Agaricales</taxon>
        <taxon>Pleurotineae</taxon>
        <taxon>Pterulaceae</taxon>
        <taxon>Pterulicium</taxon>
    </lineage>
</organism>
<proteinExistence type="predicted"/>
<evidence type="ECO:0000313" key="13">
    <source>
        <dbReference type="EMBL" id="TFL07882.1"/>
    </source>
</evidence>
<keyword evidence="7" id="KW-1133">Transmembrane helix</keyword>
<feature type="region of interest" description="Disordered" evidence="9">
    <location>
        <begin position="377"/>
        <end position="408"/>
    </location>
</feature>
<dbReference type="GO" id="GO:0016020">
    <property type="term" value="C:membrane"/>
    <property type="evidence" value="ECO:0007669"/>
    <property type="project" value="UniProtKB-SubCell"/>
</dbReference>
<feature type="chain" id="PRO_5022955045" description="ABC transporter type 1, transmembrane domain-containing protein" evidence="10">
    <location>
        <begin position="29"/>
        <end position="666"/>
    </location>
</feature>
<evidence type="ECO:0000256" key="4">
    <source>
        <dbReference type="ARBA" id="ARBA00022737"/>
    </source>
</evidence>
<evidence type="ECO:0000256" key="3">
    <source>
        <dbReference type="ARBA" id="ARBA00022692"/>
    </source>
</evidence>
<evidence type="ECO:0000313" key="14">
    <source>
        <dbReference type="Proteomes" id="UP000305067"/>
    </source>
</evidence>
<sequence length="666" mass="73161">MPSSSTTLLLFWPIYAILLAVWTRTILAQYPSDFHPILILRCCATIFGLAAFCVECIGPEVGQAISLDDPQLIREHPSLTWMTPLMKRGATLFITEIDLPSPSSPRRSLEPRKYAQRSIGKTNLSLKKGQLFGVLGRIASGKLSLLSAIIGDMRRTDGEMVISGNTAYAAQKWIMQLHLRVLSASVRDNILFSHEYEEGFYNLVLDACALRHDLALLKDGDLTEVGEKGITTFSVIEVSGGKRARISLARAVYFRADMILMLQDTFSIMLSVQMTSSLQNAVYSSLTPSRSSNNSMNSPLCGVGIMPETGTYTDLASNETSEIHKLITEHGCGGSGSATPHVKSASGSATPAIAKQLSDEIVENASETPIIVDEKPSIKKRRQSHGRAIVVKPTPDDPQSQGLSKEHSKMAASSKTCNFGAVELCVEELGRAQPEDEEQRRYVEVSCVLRTDVACFGGVGARILHEEMLKAVLRAPLSFFETTLSGRILNLFSRDTYVIDQILERAVASFFRTLAACLSVTVVVIGGSFPPFLAALLPLGWFYYRVTIYCLATSREVKRLDAVSRSPIFAWCSESLAGLSTIRAYSQQGIFEAKNQQRVDRNQMSSLPATSAVDMDTDRDIQRIITGPQFANVTMLTIAHRLNTIIDCDRVMVLDARKVVELESPQ</sequence>
<dbReference type="Pfam" id="PF00664">
    <property type="entry name" value="ABC_membrane"/>
    <property type="match status" value="1"/>
</dbReference>
<accession>A0A5C3R123</accession>
<dbReference type="InterPro" id="IPR011527">
    <property type="entry name" value="ABC1_TM_dom"/>
</dbReference>
<dbReference type="PANTHER" id="PTHR24223">
    <property type="entry name" value="ATP-BINDING CASSETTE SUB-FAMILY C"/>
    <property type="match status" value="1"/>
</dbReference>
<dbReference type="InterPro" id="IPR050173">
    <property type="entry name" value="ABC_transporter_C-like"/>
</dbReference>
<evidence type="ECO:0000256" key="1">
    <source>
        <dbReference type="ARBA" id="ARBA00004127"/>
    </source>
</evidence>
<evidence type="ECO:0000256" key="10">
    <source>
        <dbReference type="SAM" id="SignalP"/>
    </source>
</evidence>
<keyword evidence="10" id="KW-0732">Signal</keyword>
<dbReference type="InterPro" id="IPR036640">
    <property type="entry name" value="ABC1_TM_sf"/>
</dbReference>
<evidence type="ECO:0000256" key="6">
    <source>
        <dbReference type="ARBA" id="ARBA00022840"/>
    </source>
</evidence>
<evidence type="ECO:0000259" key="11">
    <source>
        <dbReference type="PROSITE" id="PS50893"/>
    </source>
</evidence>
<keyword evidence="8" id="KW-0472">Membrane</keyword>
<dbReference type="InterPro" id="IPR027417">
    <property type="entry name" value="P-loop_NTPase"/>
</dbReference>
<evidence type="ECO:0008006" key="15">
    <source>
        <dbReference type="Google" id="ProtNLM"/>
    </source>
</evidence>
<dbReference type="GO" id="GO:0140359">
    <property type="term" value="F:ABC-type transporter activity"/>
    <property type="evidence" value="ECO:0007669"/>
    <property type="project" value="InterPro"/>
</dbReference>
<dbReference type="EMBL" id="ML178814">
    <property type="protein sequence ID" value="TFL07882.1"/>
    <property type="molecule type" value="Genomic_DNA"/>
</dbReference>
<dbReference type="GO" id="GO:0016887">
    <property type="term" value="F:ATP hydrolysis activity"/>
    <property type="evidence" value="ECO:0007669"/>
    <property type="project" value="InterPro"/>
</dbReference>
<dbReference type="AlphaFoldDB" id="A0A5C3R123"/>
<evidence type="ECO:0000256" key="2">
    <source>
        <dbReference type="ARBA" id="ARBA00022448"/>
    </source>
</evidence>